<dbReference type="GO" id="GO:0097552">
    <property type="term" value="P:mitochondrial double-strand break repair via homologous recombination"/>
    <property type="evidence" value="ECO:0007669"/>
    <property type="project" value="TreeGrafter"/>
</dbReference>
<dbReference type="WBParaSite" id="SVE_0452800.1">
    <property type="protein sequence ID" value="SVE_0452800.1"/>
    <property type="gene ID" value="SVE_0452800"/>
</dbReference>
<dbReference type="GO" id="GO:0007095">
    <property type="term" value="P:mitotic G2 DNA damage checkpoint signaling"/>
    <property type="evidence" value="ECO:0007669"/>
    <property type="project" value="TreeGrafter"/>
</dbReference>
<evidence type="ECO:0000256" key="17">
    <source>
        <dbReference type="RuleBase" id="RU003447"/>
    </source>
</evidence>
<dbReference type="PANTHER" id="PTHR10139">
    <property type="entry name" value="DOUBLE-STRAND BREAK REPAIR PROTEIN MRE11"/>
    <property type="match status" value="1"/>
</dbReference>
<evidence type="ECO:0000256" key="3">
    <source>
        <dbReference type="ARBA" id="ARBA00004286"/>
    </source>
</evidence>
<evidence type="ECO:0000256" key="4">
    <source>
        <dbReference type="ARBA" id="ARBA00009028"/>
    </source>
</evidence>
<keyword evidence="14 17" id="KW-0539">Nucleus</keyword>
<comment type="subcellular location">
    <subcellularLocation>
        <location evidence="3">Chromosome</location>
    </subcellularLocation>
    <subcellularLocation>
        <location evidence="2">Nucleus</location>
    </subcellularLocation>
</comment>
<evidence type="ECO:0000256" key="15">
    <source>
        <dbReference type="ARBA" id="ARBA00023254"/>
    </source>
</evidence>
<evidence type="ECO:0000256" key="13">
    <source>
        <dbReference type="ARBA" id="ARBA00023211"/>
    </source>
</evidence>
<dbReference type="GO" id="GO:0000723">
    <property type="term" value="P:telomere maintenance"/>
    <property type="evidence" value="ECO:0007669"/>
    <property type="project" value="TreeGrafter"/>
</dbReference>
<dbReference type="InterPro" id="IPR003701">
    <property type="entry name" value="Mre11"/>
</dbReference>
<comment type="similarity">
    <text evidence="4 17">Belongs to the MRE11/RAD32 family.</text>
</comment>
<evidence type="ECO:0000256" key="8">
    <source>
        <dbReference type="ARBA" id="ARBA00022759"/>
    </source>
</evidence>
<dbReference type="STRING" id="75913.A0A0K0F6T2"/>
<dbReference type="CDD" id="cd00840">
    <property type="entry name" value="MPP_Mre11_N"/>
    <property type="match status" value="1"/>
</dbReference>
<keyword evidence="13 17" id="KW-0464">Manganese</keyword>
<dbReference type="GO" id="GO:0031573">
    <property type="term" value="P:mitotic intra-S DNA damage checkpoint signaling"/>
    <property type="evidence" value="ECO:0007669"/>
    <property type="project" value="TreeGrafter"/>
</dbReference>
<reference evidence="20" key="2">
    <citation type="submission" date="2015-08" db="UniProtKB">
        <authorList>
            <consortium name="WormBaseParasite"/>
        </authorList>
    </citation>
    <scope>IDENTIFICATION</scope>
</reference>
<dbReference type="GO" id="GO:0000724">
    <property type="term" value="P:double-strand break repair via homologous recombination"/>
    <property type="evidence" value="ECO:0007669"/>
    <property type="project" value="TreeGrafter"/>
</dbReference>
<evidence type="ECO:0000256" key="12">
    <source>
        <dbReference type="ARBA" id="ARBA00023204"/>
    </source>
</evidence>
<evidence type="ECO:0000259" key="18">
    <source>
        <dbReference type="SMART" id="SM01347"/>
    </source>
</evidence>
<evidence type="ECO:0000256" key="1">
    <source>
        <dbReference type="ARBA" id="ARBA00001936"/>
    </source>
</evidence>
<dbReference type="GO" id="GO:0008296">
    <property type="term" value="F:3'-5'-DNA exonuclease activity"/>
    <property type="evidence" value="ECO:0007669"/>
    <property type="project" value="InterPro"/>
</dbReference>
<dbReference type="InterPro" id="IPR041796">
    <property type="entry name" value="Mre11_N"/>
</dbReference>
<dbReference type="PIRSF" id="PIRSF000882">
    <property type="entry name" value="DSB_repair_MRE11"/>
    <property type="match status" value="1"/>
</dbReference>
<keyword evidence="9 17" id="KW-0227">DNA damage</keyword>
<evidence type="ECO:0000313" key="20">
    <source>
        <dbReference type="WBParaSite" id="SVE_0452800.1"/>
    </source>
</evidence>
<dbReference type="NCBIfam" id="TIGR00583">
    <property type="entry name" value="mre11"/>
    <property type="match status" value="1"/>
</dbReference>
<keyword evidence="15 17" id="KW-0469">Meiosis</keyword>
<dbReference type="Pfam" id="PF04152">
    <property type="entry name" value="Mre11_DNA_bind"/>
    <property type="match status" value="1"/>
</dbReference>
<dbReference type="SMART" id="SM01347">
    <property type="entry name" value="Mre11_DNA_bind"/>
    <property type="match status" value="1"/>
</dbReference>
<evidence type="ECO:0000256" key="10">
    <source>
        <dbReference type="ARBA" id="ARBA00022801"/>
    </source>
</evidence>
<dbReference type="AlphaFoldDB" id="A0A0K0F6T2"/>
<evidence type="ECO:0000256" key="11">
    <source>
        <dbReference type="ARBA" id="ARBA00022839"/>
    </source>
</evidence>
<dbReference type="GO" id="GO:0006303">
    <property type="term" value="P:double-strand break repair via nonhomologous end joining"/>
    <property type="evidence" value="ECO:0007669"/>
    <property type="project" value="TreeGrafter"/>
</dbReference>
<keyword evidence="8 17" id="KW-0255">Endonuclease</keyword>
<dbReference type="Proteomes" id="UP000035680">
    <property type="component" value="Unassembled WGS sequence"/>
</dbReference>
<comment type="cofactor">
    <cofactor evidence="1">
        <name>Mn(2+)</name>
        <dbReference type="ChEBI" id="CHEBI:29035"/>
    </cofactor>
</comment>
<evidence type="ECO:0000256" key="6">
    <source>
        <dbReference type="ARBA" id="ARBA00022722"/>
    </source>
</evidence>
<evidence type="ECO:0000256" key="16">
    <source>
        <dbReference type="PIRSR" id="PIRSR000882-1"/>
    </source>
</evidence>
<sequence length="537" mass="61111">MKEEDTITITLASDVHVGYGEKKPCRKDDSLRTFEEVLDNARTTDSDCILLGGDLFHESNPTREMQVAVARLLRKYCLDSQKTCPLEFLSSPVDNFDHSDFPVVNYMDRNLAVSLPIFTIHGNHDDVAGNGLTALDLFHEAGLLNLFGKFRDIDNIVINPILIKKGNTRVAIYGIGSQRDDRLHRAFKEGRVIFKRPRDGNSWFNILVLHQNRPRRNFARKTGGYIPDEFIPSFINFVVWGHEHASKPEPELVERTTNGIHHRFHILQPGSTVATSLCDDECGEKYCFLLAINGTEFVTTPIRLETVRQMMIDDMVLDVFPDRAKFAKTTVRPKNAPDENLIKNKVQQMLEILSSSRTEKQPKLPLIRLKITYQDAFVDLPPINPKKFGFLFKDCVANSEDMFVVKVIKPRETNPINEIKEEIKTSDTFSDVSQVVENYFVNAKGSEGLEIITEKSLGDALLEYGITEGTIESVNKAFTKSINDQVDMLCKVIDENNTTIPNYQSLVDMEKKFEEDIAVVRKLRRQNGPIKKSEILR</sequence>
<organism evidence="19 20">
    <name type="scientific">Strongyloides venezuelensis</name>
    <name type="common">Threadworm</name>
    <dbReference type="NCBI Taxonomy" id="75913"/>
    <lineage>
        <taxon>Eukaryota</taxon>
        <taxon>Metazoa</taxon>
        <taxon>Ecdysozoa</taxon>
        <taxon>Nematoda</taxon>
        <taxon>Chromadorea</taxon>
        <taxon>Rhabditida</taxon>
        <taxon>Tylenchina</taxon>
        <taxon>Panagrolaimomorpha</taxon>
        <taxon>Strongyloidoidea</taxon>
        <taxon>Strongyloididae</taxon>
        <taxon>Strongyloides</taxon>
    </lineage>
</organism>
<feature type="domain" description="Mre11 DNA-binding" evidence="18">
    <location>
        <begin position="297"/>
        <end position="464"/>
    </location>
</feature>
<name>A0A0K0F6T2_STRVS</name>
<dbReference type="GO" id="GO:0000014">
    <property type="term" value="F:single-stranded DNA endodeoxyribonuclease activity"/>
    <property type="evidence" value="ECO:0007669"/>
    <property type="project" value="TreeGrafter"/>
</dbReference>
<evidence type="ECO:0000256" key="7">
    <source>
        <dbReference type="ARBA" id="ARBA00022723"/>
    </source>
</evidence>
<dbReference type="GO" id="GO:0042138">
    <property type="term" value="P:meiotic DNA double-strand break formation"/>
    <property type="evidence" value="ECO:0007669"/>
    <property type="project" value="TreeGrafter"/>
</dbReference>
<evidence type="ECO:0000256" key="14">
    <source>
        <dbReference type="ARBA" id="ARBA00023242"/>
    </source>
</evidence>
<keyword evidence="6 17" id="KW-0540">Nuclease</keyword>
<dbReference type="InterPro" id="IPR029052">
    <property type="entry name" value="Metallo-depent_PP-like"/>
</dbReference>
<dbReference type="InterPro" id="IPR007281">
    <property type="entry name" value="Mre11_DNA-bd"/>
</dbReference>
<protein>
    <submittedName>
        <fullName evidence="20">Double-strand break repair protein MRE11A (inferred by orthology to a human protein)</fullName>
    </submittedName>
</protein>
<keyword evidence="12 17" id="KW-0234">DNA repair</keyword>
<dbReference type="GO" id="GO:0035861">
    <property type="term" value="C:site of double-strand break"/>
    <property type="evidence" value="ECO:0007669"/>
    <property type="project" value="TreeGrafter"/>
</dbReference>
<dbReference type="Gene3D" id="3.30.110.110">
    <property type="entry name" value="Mre11, capping domain"/>
    <property type="match status" value="1"/>
</dbReference>
<dbReference type="PANTHER" id="PTHR10139:SF1">
    <property type="entry name" value="DOUBLE-STRAND BREAK REPAIR PROTEIN MRE11"/>
    <property type="match status" value="1"/>
</dbReference>
<keyword evidence="7" id="KW-0479">Metal-binding</keyword>
<keyword evidence="5" id="KW-0158">Chromosome</keyword>
<keyword evidence="11 17" id="KW-0269">Exonuclease</keyword>
<proteinExistence type="inferred from homology"/>
<accession>A0A0K0F6T2</accession>
<evidence type="ECO:0000256" key="2">
    <source>
        <dbReference type="ARBA" id="ARBA00004123"/>
    </source>
</evidence>
<dbReference type="GO" id="GO:0030870">
    <property type="term" value="C:Mre11 complex"/>
    <property type="evidence" value="ECO:0007669"/>
    <property type="project" value="InterPro"/>
</dbReference>
<dbReference type="InterPro" id="IPR004843">
    <property type="entry name" value="Calcineurin-like_PHP"/>
</dbReference>
<feature type="active site" description="Proton donor" evidence="16">
    <location>
        <position position="124"/>
    </location>
</feature>
<reference evidence="19" key="1">
    <citation type="submission" date="2014-07" db="EMBL/GenBank/DDBJ databases">
        <authorList>
            <person name="Martin A.A"/>
            <person name="De Silva N."/>
        </authorList>
    </citation>
    <scope>NUCLEOTIDE SEQUENCE</scope>
</reference>
<evidence type="ECO:0000256" key="9">
    <source>
        <dbReference type="ARBA" id="ARBA00022763"/>
    </source>
</evidence>
<keyword evidence="19" id="KW-1185">Reference proteome</keyword>
<evidence type="ECO:0000256" key="5">
    <source>
        <dbReference type="ARBA" id="ARBA00022454"/>
    </source>
</evidence>
<dbReference type="InterPro" id="IPR038487">
    <property type="entry name" value="Mre11_capping_dom"/>
</dbReference>
<dbReference type="Gene3D" id="3.60.21.10">
    <property type="match status" value="1"/>
</dbReference>
<dbReference type="SUPFAM" id="SSF56300">
    <property type="entry name" value="Metallo-dependent phosphatases"/>
    <property type="match status" value="1"/>
</dbReference>
<dbReference type="Pfam" id="PF00149">
    <property type="entry name" value="Metallophos"/>
    <property type="match status" value="1"/>
</dbReference>
<dbReference type="GO" id="GO:0030145">
    <property type="term" value="F:manganese ion binding"/>
    <property type="evidence" value="ECO:0007669"/>
    <property type="project" value="InterPro"/>
</dbReference>
<keyword evidence="10 17" id="KW-0378">Hydrolase</keyword>
<evidence type="ECO:0000313" key="19">
    <source>
        <dbReference type="Proteomes" id="UP000035680"/>
    </source>
</evidence>